<evidence type="ECO:0000313" key="3">
    <source>
        <dbReference type="Proteomes" id="UP000017836"/>
    </source>
</evidence>
<reference evidence="3" key="1">
    <citation type="journal article" date="2013" name="Science">
        <title>The Amborella genome and the evolution of flowering plants.</title>
        <authorList>
            <consortium name="Amborella Genome Project"/>
        </authorList>
    </citation>
    <scope>NUCLEOTIDE SEQUENCE [LARGE SCALE GENOMIC DNA]</scope>
</reference>
<dbReference type="Gramene" id="ERN07059">
    <property type="protein sequence ID" value="ERN07059"/>
    <property type="gene ID" value="AMTR_s00019p00050720"/>
</dbReference>
<keyword evidence="3" id="KW-1185">Reference proteome</keyword>
<proteinExistence type="predicted"/>
<sequence>MEAPFLISPIAPNFLCETLLSLYPMAKLPLRNPSLSTPNGHGPRSLHSPEYEEEDEEEDIESETAESEEEQESDPELLQKMFDNQRKELPEE</sequence>
<organism evidence="2 3">
    <name type="scientific">Amborella trichopoda</name>
    <dbReference type="NCBI Taxonomy" id="13333"/>
    <lineage>
        <taxon>Eukaryota</taxon>
        <taxon>Viridiplantae</taxon>
        <taxon>Streptophyta</taxon>
        <taxon>Embryophyta</taxon>
        <taxon>Tracheophyta</taxon>
        <taxon>Spermatophyta</taxon>
        <taxon>Magnoliopsida</taxon>
        <taxon>Amborellales</taxon>
        <taxon>Amborellaceae</taxon>
        <taxon>Amborella</taxon>
    </lineage>
</organism>
<evidence type="ECO:0000313" key="2">
    <source>
        <dbReference type="EMBL" id="ERN07059.1"/>
    </source>
</evidence>
<dbReference type="Proteomes" id="UP000017836">
    <property type="component" value="Unassembled WGS sequence"/>
</dbReference>
<feature type="compositionally biased region" description="Basic and acidic residues" evidence="1">
    <location>
        <begin position="83"/>
        <end position="92"/>
    </location>
</feature>
<feature type="region of interest" description="Disordered" evidence="1">
    <location>
        <begin position="29"/>
        <end position="92"/>
    </location>
</feature>
<protein>
    <submittedName>
        <fullName evidence="2">Uncharacterized protein</fullName>
    </submittedName>
</protein>
<feature type="compositionally biased region" description="Acidic residues" evidence="1">
    <location>
        <begin position="51"/>
        <end position="75"/>
    </location>
</feature>
<evidence type="ECO:0000256" key="1">
    <source>
        <dbReference type="SAM" id="MobiDB-lite"/>
    </source>
</evidence>
<accession>W1PH89</accession>
<dbReference type="AlphaFoldDB" id="W1PH89"/>
<dbReference type="HOGENOM" id="CLU_2416221_0_0_1"/>
<gene>
    <name evidence="2" type="ORF">AMTR_s00019p00050720</name>
</gene>
<dbReference type="EMBL" id="KI393807">
    <property type="protein sequence ID" value="ERN07059.1"/>
    <property type="molecule type" value="Genomic_DNA"/>
</dbReference>
<name>W1PH89_AMBTC</name>